<feature type="region of interest" description="Disordered" evidence="1">
    <location>
        <begin position="150"/>
        <end position="174"/>
    </location>
</feature>
<dbReference type="GeneID" id="37015856"/>
<sequence length="207" mass="21745">MASGTPPKIPRAVKLMETYASGLGAVKLASSVQALRLQVNRRPKRVGEGQFLKNVLPRLAYNNPGIPFHVTYLQQKQQEQATDVSEQAESSASGSAEKKPKKEQQGSAVITIEYAGIPARQIHLGDKPSSSISRELLDLARFTDEAIYSQSSSRRAASKATSSGATPRVDGGAAEEILAPEASASNLAGSAEGLADVDGVGAITSKQ</sequence>
<evidence type="ECO:0000313" key="2">
    <source>
        <dbReference type="EMBL" id="PWN22219.1"/>
    </source>
</evidence>
<dbReference type="AlphaFoldDB" id="A0A316UAM9"/>
<dbReference type="OrthoDB" id="1696305at2759"/>
<organism evidence="2 3">
    <name type="scientific">Pseudomicrostroma glucosiphilum</name>
    <dbReference type="NCBI Taxonomy" id="1684307"/>
    <lineage>
        <taxon>Eukaryota</taxon>
        <taxon>Fungi</taxon>
        <taxon>Dikarya</taxon>
        <taxon>Basidiomycota</taxon>
        <taxon>Ustilaginomycotina</taxon>
        <taxon>Exobasidiomycetes</taxon>
        <taxon>Microstromatales</taxon>
        <taxon>Microstromatales incertae sedis</taxon>
        <taxon>Pseudomicrostroma</taxon>
    </lineage>
</organism>
<gene>
    <name evidence="2" type="ORF">BCV69DRAFT_297519</name>
</gene>
<evidence type="ECO:0008006" key="4">
    <source>
        <dbReference type="Google" id="ProtNLM"/>
    </source>
</evidence>
<proteinExistence type="predicted"/>
<feature type="compositionally biased region" description="Low complexity" evidence="1">
    <location>
        <begin position="150"/>
        <end position="165"/>
    </location>
</feature>
<dbReference type="RefSeq" id="XP_025349379.1">
    <property type="nucleotide sequence ID" value="XM_025494122.1"/>
</dbReference>
<evidence type="ECO:0000256" key="1">
    <source>
        <dbReference type="SAM" id="MobiDB-lite"/>
    </source>
</evidence>
<accession>A0A316UAM9</accession>
<protein>
    <recommendedName>
        <fullName evidence="4">Ribosomal protein/NADH dehydrogenase domain-containing protein</fullName>
    </recommendedName>
</protein>
<dbReference type="EMBL" id="KZ819323">
    <property type="protein sequence ID" value="PWN22219.1"/>
    <property type="molecule type" value="Genomic_DNA"/>
</dbReference>
<feature type="region of interest" description="Disordered" evidence="1">
    <location>
        <begin position="77"/>
        <end position="107"/>
    </location>
</feature>
<evidence type="ECO:0000313" key="3">
    <source>
        <dbReference type="Proteomes" id="UP000245942"/>
    </source>
</evidence>
<name>A0A316UAM9_9BASI</name>
<keyword evidence="3" id="KW-1185">Reference proteome</keyword>
<feature type="compositionally biased region" description="Low complexity" evidence="1">
    <location>
        <begin position="85"/>
        <end position="95"/>
    </location>
</feature>
<reference evidence="2 3" key="1">
    <citation type="journal article" date="2018" name="Mol. Biol. Evol.">
        <title>Broad Genomic Sampling Reveals a Smut Pathogenic Ancestry of the Fungal Clade Ustilaginomycotina.</title>
        <authorList>
            <person name="Kijpornyongpan T."/>
            <person name="Mondo S.J."/>
            <person name="Barry K."/>
            <person name="Sandor L."/>
            <person name="Lee J."/>
            <person name="Lipzen A."/>
            <person name="Pangilinan J."/>
            <person name="LaButti K."/>
            <person name="Hainaut M."/>
            <person name="Henrissat B."/>
            <person name="Grigoriev I.V."/>
            <person name="Spatafora J.W."/>
            <person name="Aime M.C."/>
        </authorList>
    </citation>
    <scope>NUCLEOTIDE SEQUENCE [LARGE SCALE GENOMIC DNA]</scope>
    <source>
        <strain evidence="2 3">MCA 4718</strain>
    </source>
</reference>
<dbReference type="Proteomes" id="UP000245942">
    <property type="component" value="Unassembled WGS sequence"/>
</dbReference>